<organism evidence="1 2">
    <name type="scientific">Candidatus Solincola sediminis</name>
    <dbReference type="NCBI Taxonomy" id="1797199"/>
    <lineage>
        <taxon>Bacteria</taxon>
        <taxon>Bacillati</taxon>
        <taxon>Actinomycetota</taxon>
        <taxon>Candidatus Geothermincolia</taxon>
        <taxon>Candidatus Geothermincolales</taxon>
        <taxon>Candidatus Geothermincolaceae</taxon>
        <taxon>Candidatus Solincola</taxon>
    </lineage>
</organism>
<sequence length="63" mass="7036">MAKGIIDVLPHSLTVGLEAFQFEGLPFPDFSQYMQFIAPEEIVKGNPTTSLHVNHLILNIDQL</sequence>
<dbReference type="STRING" id="1797197.A2Y75_01155"/>
<dbReference type="Proteomes" id="UP000177876">
    <property type="component" value="Unassembled WGS sequence"/>
</dbReference>
<comment type="caution">
    <text evidence="1">The sequence shown here is derived from an EMBL/GenBank/DDBJ whole genome shotgun (WGS) entry which is preliminary data.</text>
</comment>
<name>A0A1F2WMV9_9ACTN</name>
<proteinExistence type="predicted"/>
<protein>
    <submittedName>
        <fullName evidence="1">Uncharacterized protein</fullName>
    </submittedName>
</protein>
<evidence type="ECO:0000313" key="1">
    <source>
        <dbReference type="EMBL" id="OFW58157.1"/>
    </source>
</evidence>
<accession>A0A1F2WMV9</accession>
<evidence type="ECO:0000313" key="2">
    <source>
        <dbReference type="Proteomes" id="UP000177876"/>
    </source>
</evidence>
<dbReference type="EMBL" id="MELK01000026">
    <property type="protein sequence ID" value="OFW58157.1"/>
    <property type="molecule type" value="Genomic_DNA"/>
</dbReference>
<reference evidence="1 2" key="1">
    <citation type="journal article" date="2016" name="Nat. Commun.">
        <title>Thousands of microbial genomes shed light on interconnected biogeochemical processes in an aquifer system.</title>
        <authorList>
            <person name="Anantharaman K."/>
            <person name="Brown C.T."/>
            <person name="Hug L.A."/>
            <person name="Sharon I."/>
            <person name="Castelle C.J."/>
            <person name="Probst A.J."/>
            <person name="Thomas B.C."/>
            <person name="Singh A."/>
            <person name="Wilkins M.J."/>
            <person name="Karaoz U."/>
            <person name="Brodie E.L."/>
            <person name="Williams K.H."/>
            <person name="Hubbard S.S."/>
            <person name="Banfield J.F."/>
        </authorList>
    </citation>
    <scope>NUCLEOTIDE SEQUENCE [LARGE SCALE GENOMIC DNA]</scope>
</reference>
<dbReference type="AlphaFoldDB" id="A0A1F2WMV9"/>
<gene>
    <name evidence="1" type="ORF">A2Y75_01155</name>
</gene>